<sequence length="661" mass="75633">IGPETLLLATRGAEFNARLRDYRRYLWGEGAPLVTQGILGYRNQDISVRERRRHLPQGGAIHRMQTDISKLTPLAKKQTGVTENTKTAVMECEVVGKGKLEIIWSHFEAVLTEDPKYKMYFDGKSCRLTICDVSYAELGDYTCTAINEYGSDKTCARLTSGDVPGRAGQPVVELSSDTEVFIMWEPPMNMTGTELFMYRLELRPAGIRCENDHFSEWRLVADDIEEDAAIIKHLTPLGVYQFRVTVRNVYGYGIPSLPSRIIQTHPKGVPKLQTDEIKARVPLRIISKPAKHLFPQQALKEITEEEEEEEAGTIEGALETQNSLPLILNTSEDPEERFKIVGELIKGRFSKLLLAIDSRSGTQKECVSKIIEHNTEAVDPLHEFTALKECQHENVVHLIAAYQKDNCIYTFMEKLYEDIFQRFIFYDYYNEEQVACSVAQIVSALHWIHYKGLLSSPHLRIYKTIFCIAHFDIQPSNIMFVSRRSWHLKIVDFGCAQIAGSEAKYATPPNVYWAAPEMHDPKQPVDIQSDVWGLGIITFCLLGGFHPFADETDTEEEVKNNVLKDKCNPNMIFVQATQESLRFVTWALKKNPLRRIRTEEALQHRWLSNDKSLSRRRETIRYPSSRLRKTAVFTAEYPKNSLRPRPASRFEIPTIMPTLVP</sequence>
<name>A0A0N4VB87_ENTVE</name>
<dbReference type="InterPro" id="IPR013783">
    <property type="entry name" value="Ig-like_fold"/>
</dbReference>
<organism evidence="7">
    <name type="scientific">Enterobius vermicularis</name>
    <name type="common">Human pinworm</name>
    <dbReference type="NCBI Taxonomy" id="51028"/>
    <lineage>
        <taxon>Eukaryota</taxon>
        <taxon>Metazoa</taxon>
        <taxon>Ecdysozoa</taxon>
        <taxon>Nematoda</taxon>
        <taxon>Chromadorea</taxon>
        <taxon>Rhabditida</taxon>
        <taxon>Spirurina</taxon>
        <taxon>Oxyuridomorpha</taxon>
        <taxon>Oxyuroidea</taxon>
        <taxon>Oxyuridae</taxon>
        <taxon>Enterobius</taxon>
    </lineage>
</organism>
<feature type="domain" description="Ig-like" evidence="3">
    <location>
        <begin position="73"/>
        <end position="159"/>
    </location>
</feature>
<evidence type="ECO:0000259" key="4">
    <source>
        <dbReference type="PROSITE" id="PS50853"/>
    </source>
</evidence>
<dbReference type="PROSITE" id="PS50835">
    <property type="entry name" value="IG_LIKE"/>
    <property type="match status" value="1"/>
</dbReference>
<dbReference type="InterPro" id="IPR011009">
    <property type="entry name" value="Kinase-like_dom_sf"/>
</dbReference>
<dbReference type="InterPro" id="IPR007110">
    <property type="entry name" value="Ig-like_dom"/>
</dbReference>
<dbReference type="Proteomes" id="UP000274131">
    <property type="component" value="Unassembled WGS sequence"/>
</dbReference>
<dbReference type="AlphaFoldDB" id="A0A0N4VB87"/>
<evidence type="ECO:0000313" key="5">
    <source>
        <dbReference type="EMBL" id="VDD92522.1"/>
    </source>
</evidence>
<dbReference type="GO" id="GO:0005524">
    <property type="term" value="F:ATP binding"/>
    <property type="evidence" value="ECO:0007669"/>
    <property type="project" value="InterPro"/>
</dbReference>
<evidence type="ECO:0000256" key="1">
    <source>
        <dbReference type="ARBA" id="ARBA00023319"/>
    </source>
</evidence>
<keyword evidence="6" id="KW-1185">Reference proteome</keyword>
<dbReference type="GO" id="GO:0004672">
    <property type="term" value="F:protein kinase activity"/>
    <property type="evidence" value="ECO:0007669"/>
    <property type="project" value="InterPro"/>
</dbReference>
<dbReference type="EMBL" id="UXUI01008850">
    <property type="protein sequence ID" value="VDD92522.1"/>
    <property type="molecule type" value="Genomic_DNA"/>
</dbReference>
<dbReference type="SUPFAM" id="SSF56112">
    <property type="entry name" value="Protein kinase-like (PK-like)"/>
    <property type="match status" value="1"/>
</dbReference>
<accession>A0A0N4VB87</accession>
<dbReference type="CDD" id="cd00096">
    <property type="entry name" value="Ig"/>
    <property type="match status" value="1"/>
</dbReference>
<dbReference type="InterPro" id="IPR036116">
    <property type="entry name" value="FN3_sf"/>
</dbReference>
<dbReference type="InterPro" id="IPR013098">
    <property type="entry name" value="Ig_I-set"/>
</dbReference>
<dbReference type="Pfam" id="PF00069">
    <property type="entry name" value="Pkinase"/>
    <property type="match status" value="1"/>
</dbReference>
<gene>
    <name evidence="5" type="ORF">EVEC_LOCUS7273</name>
</gene>
<dbReference type="SUPFAM" id="SSF48726">
    <property type="entry name" value="Immunoglobulin"/>
    <property type="match status" value="1"/>
</dbReference>
<dbReference type="InterPro" id="IPR003961">
    <property type="entry name" value="FN3_dom"/>
</dbReference>
<feature type="domain" description="Fibronectin type-III" evidence="4">
    <location>
        <begin position="166"/>
        <end position="267"/>
    </location>
</feature>
<evidence type="ECO:0000259" key="2">
    <source>
        <dbReference type="PROSITE" id="PS50011"/>
    </source>
</evidence>
<dbReference type="Gene3D" id="1.10.510.10">
    <property type="entry name" value="Transferase(Phosphotransferase) domain 1"/>
    <property type="match status" value="1"/>
</dbReference>
<evidence type="ECO:0000313" key="7">
    <source>
        <dbReference type="WBParaSite" id="EVEC_0000778901-mRNA-1"/>
    </source>
</evidence>
<dbReference type="STRING" id="51028.A0A0N4VB87"/>
<dbReference type="OrthoDB" id="2570713at2759"/>
<dbReference type="Pfam" id="PF00041">
    <property type="entry name" value="fn3"/>
    <property type="match status" value="1"/>
</dbReference>
<dbReference type="PANTHER" id="PTHR24347">
    <property type="entry name" value="SERINE/THREONINE-PROTEIN KINASE"/>
    <property type="match status" value="1"/>
</dbReference>
<dbReference type="InterPro" id="IPR036179">
    <property type="entry name" value="Ig-like_dom_sf"/>
</dbReference>
<protein>
    <submittedName>
        <fullName evidence="7">Protein kinase domain-containing protein</fullName>
    </submittedName>
</protein>
<dbReference type="PROSITE" id="PS50853">
    <property type="entry name" value="FN3"/>
    <property type="match status" value="1"/>
</dbReference>
<dbReference type="SMART" id="SM00220">
    <property type="entry name" value="S_TKc"/>
    <property type="match status" value="1"/>
</dbReference>
<dbReference type="InterPro" id="IPR000719">
    <property type="entry name" value="Prot_kinase_dom"/>
</dbReference>
<proteinExistence type="predicted"/>
<dbReference type="PROSITE" id="PS50011">
    <property type="entry name" value="PROTEIN_KINASE_DOM"/>
    <property type="match status" value="1"/>
</dbReference>
<dbReference type="CDD" id="cd00063">
    <property type="entry name" value="FN3"/>
    <property type="match status" value="1"/>
</dbReference>
<keyword evidence="1" id="KW-0393">Immunoglobulin domain</keyword>
<evidence type="ECO:0000313" key="6">
    <source>
        <dbReference type="Proteomes" id="UP000274131"/>
    </source>
</evidence>
<reference evidence="7" key="1">
    <citation type="submission" date="2017-02" db="UniProtKB">
        <authorList>
            <consortium name="WormBaseParasite"/>
        </authorList>
    </citation>
    <scope>IDENTIFICATION</scope>
</reference>
<dbReference type="SUPFAM" id="SSF49265">
    <property type="entry name" value="Fibronectin type III"/>
    <property type="match status" value="1"/>
</dbReference>
<reference evidence="5 6" key="2">
    <citation type="submission" date="2018-10" db="EMBL/GenBank/DDBJ databases">
        <authorList>
            <consortium name="Pathogen Informatics"/>
        </authorList>
    </citation>
    <scope>NUCLEOTIDE SEQUENCE [LARGE SCALE GENOMIC DNA]</scope>
</reference>
<dbReference type="FunFam" id="2.60.40.10:FF:000107">
    <property type="entry name" value="Myosin, light chain kinase a"/>
    <property type="match status" value="1"/>
</dbReference>
<dbReference type="Pfam" id="PF07679">
    <property type="entry name" value="I-set"/>
    <property type="match status" value="1"/>
</dbReference>
<dbReference type="Gene3D" id="2.60.40.10">
    <property type="entry name" value="Immunoglobulins"/>
    <property type="match status" value="2"/>
</dbReference>
<dbReference type="WBParaSite" id="EVEC_0000778901-mRNA-1">
    <property type="protein sequence ID" value="EVEC_0000778901-mRNA-1"/>
    <property type="gene ID" value="EVEC_0000778901"/>
</dbReference>
<dbReference type="SMART" id="SM00060">
    <property type="entry name" value="FN3"/>
    <property type="match status" value="1"/>
</dbReference>
<feature type="domain" description="Protein kinase" evidence="2">
    <location>
        <begin position="338"/>
        <end position="607"/>
    </location>
</feature>
<evidence type="ECO:0000259" key="3">
    <source>
        <dbReference type="PROSITE" id="PS50835"/>
    </source>
</evidence>